<dbReference type="AlphaFoldDB" id="A0A8J2W547"/>
<comment type="caution">
    <text evidence="3">The sequence shown here is derived from an EMBL/GenBank/DDBJ whole genome shotgun (WGS) entry which is preliminary data.</text>
</comment>
<evidence type="ECO:0000313" key="3">
    <source>
        <dbReference type="EMBL" id="CAH0105640.1"/>
    </source>
</evidence>
<organism evidence="3 4">
    <name type="scientific">Daphnia galeata</name>
    <dbReference type="NCBI Taxonomy" id="27404"/>
    <lineage>
        <taxon>Eukaryota</taxon>
        <taxon>Metazoa</taxon>
        <taxon>Ecdysozoa</taxon>
        <taxon>Arthropoda</taxon>
        <taxon>Crustacea</taxon>
        <taxon>Branchiopoda</taxon>
        <taxon>Diplostraca</taxon>
        <taxon>Cladocera</taxon>
        <taxon>Anomopoda</taxon>
        <taxon>Daphniidae</taxon>
        <taxon>Daphnia</taxon>
    </lineage>
</organism>
<name>A0A8J2W547_9CRUS</name>
<keyword evidence="1" id="KW-0175">Coiled coil</keyword>
<keyword evidence="4" id="KW-1185">Reference proteome</keyword>
<evidence type="ECO:0000313" key="4">
    <source>
        <dbReference type="Proteomes" id="UP000789390"/>
    </source>
</evidence>
<accession>A0A8J2W547</accession>
<sequence>MMTIPILLSGLAILMASANVQFQGGLMVSPLSENSNQNNEICISYLNSTLSEFLVKLNRPANTNNTGSNSIGKEAEDIINKKMTNLMLRCKGAVVSTPQEIANHFKKDGKSFYVEQLVVQKFNFKPRQKSDVNNIIEIEKLKASLIQIDQEKKEEEHRGSQKLSLAANKTNVIGKLGMRLQQVIRNRDHEYQSGNRFYVRLQQSRNELVEEKKKYVNLKEKYDEIMKIVCGCQRCRTNQSPNNWAAILEPGRNVDEQNVLFGNITTQDSKISN</sequence>
<feature type="chain" id="PRO_5035315910" evidence="2">
    <location>
        <begin position="19"/>
        <end position="273"/>
    </location>
</feature>
<feature type="coiled-coil region" evidence="1">
    <location>
        <begin position="201"/>
        <end position="228"/>
    </location>
</feature>
<dbReference type="EMBL" id="CAKKLH010000191">
    <property type="protein sequence ID" value="CAH0105640.1"/>
    <property type="molecule type" value="Genomic_DNA"/>
</dbReference>
<protein>
    <submittedName>
        <fullName evidence="3">Uncharacterized protein</fullName>
    </submittedName>
</protein>
<reference evidence="3" key="1">
    <citation type="submission" date="2021-11" db="EMBL/GenBank/DDBJ databases">
        <authorList>
            <person name="Schell T."/>
        </authorList>
    </citation>
    <scope>NUCLEOTIDE SEQUENCE</scope>
    <source>
        <strain evidence="3">M5</strain>
    </source>
</reference>
<keyword evidence="2" id="KW-0732">Signal</keyword>
<dbReference type="Proteomes" id="UP000789390">
    <property type="component" value="Unassembled WGS sequence"/>
</dbReference>
<gene>
    <name evidence="3" type="ORF">DGAL_LOCUS8698</name>
</gene>
<proteinExistence type="predicted"/>
<dbReference type="OrthoDB" id="6372726at2759"/>
<evidence type="ECO:0000256" key="2">
    <source>
        <dbReference type="SAM" id="SignalP"/>
    </source>
</evidence>
<feature type="signal peptide" evidence="2">
    <location>
        <begin position="1"/>
        <end position="18"/>
    </location>
</feature>
<evidence type="ECO:0000256" key="1">
    <source>
        <dbReference type="SAM" id="Coils"/>
    </source>
</evidence>